<dbReference type="Pfam" id="PF05536">
    <property type="entry name" value="Neurochondrin"/>
    <property type="match status" value="1"/>
</dbReference>
<accession>A0A9P6Q7W3</accession>
<sequence length="515" mass="57140">MDEKQSRASEAATSSPGSSLDRCLELLRPGTSDESKFIGLSLMSELLQIAQDTATMTRFFESMDFGFLDRMMQIDENTVPKDAGVDATTIRSIAIDIMACFATHWELLVRNEFKERVPTMLSLLSPGDETDDSAKILKIMIRISAYPQISMILTNPEYQSMILDYLLGSFEEKVLTMAPAIPSAIVGEAHNHAIMVCTRTFLIIQEGFKQNSKAVLQITGGFLPMVMNKISRPFSTLTEAHKPEILRLLTDSIAYLPAAYVQQHIKAHMVETRSWIKALKSGLIQLLSTRQAPKTRDDCFKLIGILLQRLGPEWLFPETSSDNLHQTVPAPKKKQSPGSLVSSMESLSLSESEINKKFAGLVVHLTCVEVRMLMDELANDLSSTAKPAAATLSEEDASQAKVRREEVLPLAYEILEVSIGYLVHVSESEESMDCGLFDATGLLKIQESLQATFTAILDYLRDLQSSKDAAPKTLASNMIYLASLRILSVWLMEDDSLHGQAASIVPTLEAVFEYW</sequence>
<dbReference type="AlphaFoldDB" id="A0A9P6Q7W3"/>
<dbReference type="PANTHER" id="PTHR13109:SF7">
    <property type="entry name" value="NEUROCHONDRIN"/>
    <property type="match status" value="1"/>
</dbReference>
<dbReference type="InterPro" id="IPR008709">
    <property type="entry name" value="Neurochondrin"/>
</dbReference>
<dbReference type="OrthoDB" id="8962942at2759"/>
<comment type="caution">
    <text evidence="2">The sequence shown here is derived from an EMBL/GenBank/DDBJ whole genome shotgun (WGS) entry which is preliminary data.</text>
</comment>
<feature type="region of interest" description="Disordered" evidence="1">
    <location>
        <begin position="1"/>
        <end position="20"/>
    </location>
</feature>
<evidence type="ECO:0000313" key="2">
    <source>
        <dbReference type="EMBL" id="KAG0260432.1"/>
    </source>
</evidence>
<protein>
    <recommendedName>
        <fullName evidence="4">Neurochondrin-domain-containing protein</fullName>
    </recommendedName>
</protein>
<feature type="region of interest" description="Disordered" evidence="1">
    <location>
        <begin position="322"/>
        <end position="341"/>
    </location>
</feature>
<dbReference type="InterPro" id="IPR016024">
    <property type="entry name" value="ARM-type_fold"/>
</dbReference>
<gene>
    <name evidence="2" type="ORF">BG011_001903</name>
</gene>
<organism evidence="2 3">
    <name type="scientific">Mortierella polycephala</name>
    <dbReference type="NCBI Taxonomy" id="41804"/>
    <lineage>
        <taxon>Eukaryota</taxon>
        <taxon>Fungi</taxon>
        <taxon>Fungi incertae sedis</taxon>
        <taxon>Mucoromycota</taxon>
        <taxon>Mortierellomycotina</taxon>
        <taxon>Mortierellomycetes</taxon>
        <taxon>Mortierellales</taxon>
        <taxon>Mortierellaceae</taxon>
        <taxon>Mortierella</taxon>
    </lineage>
</organism>
<name>A0A9P6Q7W3_9FUNG</name>
<evidence type="ECO:0000256" key="1">
    <source>
        <dbReference type="SAM" id="MobiDB-lite"/>
    </source>
</evidence>
<keyword evidence="3" id="KW-1185">Reference proteome</keyword>
<dbReference type="Proteomes" id="UP000726737">
    <property type="component" value="Unassembled WGS sequence"/>
</dbReference>
<dbReference type="PANTHER" id="PTHR13109">
    <property type="entry name" value="NEUROCHONDRIN"/>
    <property type="match status" value="1"/>
</dbReference>
<evidence type="ECO:0008006" key="4">
    <source>
        <dbReference type="Google" id="ProtNLM"/>
    </source>
</evidence>
<dbReference type="SUPFAM" id="SSF48371">
    <property type="entry name" value="ARM repeat"/>
    <property type="match status" value="1"/>
</dbReference>
<dbReference type="EMBL" id="JAAAJA010000155">
    <property type="protein sequence ID" value="KAG0260432.1"/>
    <property type="molecule type" value="Genomic_DNA"/>
</dbReference>
<evidence type="ECO:0000313" key="3">
    <source>
        <dbReference type="Proteomes" id="UP000726737"/>
    </source>
</evidence>
<proteinExistence type="predicted"/>
<reference evidence="2" key="1">
    <citation type="journal article" date="2020" name="Fungal Divers.">
        <title>Resolving the Mortierellaceae phylogeny through synthesis of multi-gene phylogenetics and phylogenomics.</title>
        <authorList>
            <person name="Vandepol N."/>
            <person name="Liber J."/>
            <person name="Desiro A."/>
            <person name="Na H."/>
            <person name="Kennedy M."/>
            <person name="Barry K."/>
            <person name="Grigoriev I.V."/>
            <person name="Miller A.N."/>
            <person name="O'Donnell K."/>
            <person name="Stajich J.E."/>
            <person name="Bonito G."/>
        </authorList>
    </citation>
    <scope>NUCLEOTIDE SEQUENCE</scope>
    <source>
        <strain evidence="2">KOD948</strain>
    </source>
</reference>